<dbReference type="GO" id="GO:0004803">
    <property type="term" value="F:transposase activity"/>
    <property type="evidence" value="ECO:0007669"/>
    <property type="project" value="InterPro"/>
</dbReference>
<evidence type="ECO:0000259" key="2">
    <source>
        <dbReference type="Pfam" id="PF02371"/>
    </source>
</evidence>
<protein>
    <submittedName>
        <fullName evidence="3">IS110 family transposase</fullName>
    </submittedName>
</protein>
<comment type="caution">
    <text evidence="3">The sequence shown here is derived from an EMBL/GenBank/DDBJ whole genome shotgun (WGS) entry which is preliminary data.</text>
</comment>
<keyword evidence="4" id="KW-1185">Reference proteome</keyword>
<dbReference type="GO" id="GO:0006313">
    <property type="term" value="P:DNA transposition"/>
    <property type="evidence" value="ECO:0007669"/>
    <property type="project" value="InterPro"/>
</dbReference>
<dbReference type="InterPro" id="IPR003346">
    <property type="entry name" value="Transposase_20"/>
</dbReference>
<dbReference type="AlphaFoldDB" id="A0A511CXH1"/>
<dbReference type="Pfam" id="PF01548">
    <property type="entry name" value="DEDD_Tnp_IS110"/>
    <property type="match status" value="1"/>
</dbReference>
<dbReference type="PANTHER" id="PTHR33055:SF3">
    <property type="entry name" value="PUTATIVE TRANSPOSASE FOR IS117-RELATED"/>
    <property type="match status" value="1"/>
</dbReference>
<dbReference type="Pfam" id="PF02371">
    <property type="entry name" value="Transposase_20"/>
    <property type="match status" value="1"/>
</dbReference>
<dbReference type="InterPro" id="IPR047650">
    <property type="entry name" value="Transpos_IS110"/>
</dbReference>
<evidence type="ECO:0000313" key="3">
    <source>
        <dbReference type="EMBL" id="GEL17260.1"/>
    </source>
</evidence>
<dbReference type="STRING" id="1123024.GCA_000423625_00359"/>
<proteinExistence type="predicted"/>
<dbReference type="GO" id="GO:0003677">
    <property type="term" value="F:DNA binding"/>
    <property type="evidence" value="ECO:0007669"/>
    <property type="project" value="InterPro"/>
</dbReference>
<dbReference type="NCBIfam" id="NF033542">
    <property type="entry name" value="transpos_IS110"/>
    <property type="match status" value="1"/>
</dbReference>
<gene>
    <name evidence="3" type="ORF">PA7_10970</name>
</gene>
<feature type="domain" description="Transposase IS116/IS110/IS902 C-terminal" evidence="2">
    <location>
        <begin position="269"/>
        <end position="354"/>
    </location>
</feature>
<evidence type="ECO:0000259" key="1">
    <source>
        <dbReference type="Pfam" id="PF01548"/>
    </source>
</evidence>
<organism evidence="3 4">
    <name type="scientific">Pseudonocardia asaccharolytica DSM 44247 = NBRC 16224</name>
    <dbReference type="NCBI Taxonomy" id="1123024"/>
    <lineage>
        <taxon>Bacteria</taxon>
        <taxon>Bacillati</taxon>
        <taxon>Actinomycetota</taxon>
        <taxon>Actinomycetes</taxon>
        <taxon>Pseudonocardiales</taxon>
        <taxon>Pseudonocardiaceae</taxon>
        <taxon>Pseudonocardia</taxon>
    </lineage>
</organism>
<dbReference type="PANTHER" id="PTHR33055">
    <property type="entry name" value="TRANSPOSASE FOR INSERTION SEQUENCE ELEMENT IS1111A"/>
    <property type="match status" value="1"/>
</dbReference>
<dbReference type="EMBL" id="BJVI01000007">
    <property type="protein sequence ID" value="GEL17260.1"/>
    <property type="molecule type" value="Genomic_DNA"/>
</dbReference>
<dbReference type="InterPro" id="IPR002525">
    <property type="entry name" value="Transp_IS110-like_N"/>
</dbReference>
<dbReference type="RefSeq" id="WP_037055287.1">
    <property type="nucleotide sequence ID" value="NZ_AUII01000001.1"/>
</dbReference>
<reference evidence="3 4" key="1">
    <citation type="submission" date="2019-07" db="EMBL/GenBank/DDBJ databases">
        <title>Whole genome shotgun sequence of Pseudonocardia asaccharolytica NBRC 16224.</title>
        <authorList>
            <person name="Hosoyama A."/>
            <person name="Uohara A."/>
            <person name="Ohji S."/>
            <person name="Ichikawa N."/>
        </authorList>
    </citation>
    <scope>NUCLEOTIDE SEQUENCE [LARGE SCALE GENOMIC DNA]</scope>
    <source>
        <strain evidence="3 4">NBRC 16224</strain>
    </source>
</reference>
<dbReference type="Proteomes" id="UP000321328">
    <property type="component" value="Unassembled WGS sequence"/>
</dbReference>
<name>A0A511CXH1_9PSEU</name>
<feature type="domain" description="Transposase IS110-like N-terminal" evidence="1">
    <location>
        <begin position="3"/>
        <end position="162"/>
    </location>
</feature>
<evidence type="ECO:0000313" key="4">
    <source>
        <dbReference type="Proteomes" id="UP000321328"/>
    </source>
</evidence>
<sequence length="397" mass="43090">MAVGIDVAKEVHWIVVVDATDGTELLSHRLRNDPLEINATLAEINALAAAHGRATVGLDIVGGIAGLLTATAAAAGLTLVHVPGLVVNRARRATVGGENKSDPRDARVIADQVRHRPELRPITITDEQIAQLQVLVSRRTDLVTEQTRRVQRLREHLVAIFPALERTTDPTNHSDLILLARYVTPAEIRDTGAGRMRAYLRDAGVKTSRADTLTKRVLAAAADQTIEVTGQSIVAEIVRELAEEALRVRRRLREIDTRIGAVLDTHPDAELITSLPGMGPTLTAELLATTGGLARFDTGDELAAAAGLAPVLHQSGRVQFRRRATTGKRALKHVFYRSAFCALSSPDAASKAYYARKRAEGKSHHQAVIALARRRVNVLHAILRTRQPYRPMITAAA</sequence>
<accession>A0A511CXH1</accession>